<evidence type="ECO:0000256" key="4">
    <source>
        <dbReference type="ARBA" id="ARBA00022729"/>
    </source>
</evidence>
<keyword evidence="6 10" id="KW-1133">Transmembrane helix</keyword>
<feature type="chain" id="PRO_5017355944" description="GOLD domain-containing protein" evidence="11">
    <location>
        <begin position="21"/>
        <end position="249"/>
    </location>
</feature>
<dbReference type="AlphaFoldDB" id="A0A3B4BHC9"/>
<feature type="signal peptide" evidence="11">
    <location>
        <begin position="1"/>
        <end position="20"/>
    </location>
</feature>
<keyword evidence="9" id="KW-0175">Coiled coil</keyword>
<name>A0A3B4BHC9_9GOBI</name>
<dbReference type="Ensembl" id="ENSPMGT00000030044.1">
    <property type="protein sequence ID" value="ENSPMGP00000028216.1"/>
    <property type="gene ID" value="ENSPMGG00000022714.1"/>
</dbReference>
<keyword evidence="3 8" id="KW-0812">Transmembrane</keyword>
<feature type="domain" description="GOLD" evidence="12">
    <location>
        <begin position="53"/>
        <end position="138"/>
    </location>
</feature>
<evidence type="ECO:0000259" key="12">
    <source>
        <dbReference type="PROSITE" id="PS50866"/>
    </source>
</evidence>
<evidence type="ECO:0000256" key="11">
    <source>
        <dbReference type="SAM" id="SignalP"/>
    </source>
</evidence>
<evidence type="ECO:0000256" key="10">
    <source>
        <dbReference type="SAM" id="Phobius"/>
    </source>
</evidence>
<keyword evidence="14" id="KW-1185">Reference proteome</keyword>
<evidence type="ECO:0000256" key="8">
    <source>
        <dbReference type="RuleBase" id="RU003827"/>
    </source>
</evidence>
<dbReference type="Proteomes" id="UP000261520">
    <property type="component" value="Unplaced"/>
</dbReference>
<dbReference type="PANTHER" id="PTHR22811">
    <property type="entry name" value="TRANSMEMBRANE EMP24 DOMAIN-CONTAINING PROTEIN"/>
    <property type="match status" value="1"/>
</dbReference>
<evidence type="ECO:0000256" key="7">
    <source>
        <dbReference type="ARBA" id="ARBA00023136"/>
    </source>
</evidence>
<sequence>MFLKTGFLFLLAVFWPLVRCGPQTHLHENITDQELFWGADQYDFSVVLPASGLECFWHFAHVGEIFYLNFMVQWVTGVGHDRHLSVTVNAPGGLLLNTVDDATGQIRFEAKETGFYQMCFSNFHNRFGMMQVFLSFGVHYDGYEDSAQKKEEEKKKKEEVSKDLNNTLSIIEDATHKVETYVFHMFRYYTYTRMKKSADYYLLLSNSDYVSWMSLALSLLILTSGYLQLLFLKRLFITKETQLEEKPRC</sequence>
<comment type="subcellular location">
    <subcellularLocation>
        <location evidence="1">Endoplasmic reticulum membrane</location>
        <topology evidence="1">Single-pass type I membrane protein</topology>
    </subcellularLocation>
    <subcellularLocation>
        <location evidence="8">Membrane</location>
        <topology evidence="8">Single-pass type I membrane protein</topology>
    </subcellularLocation>
</comment>
<keyword evidence="7 10" id="KW-0472">Membrane</keyword>
<evidence type="ECO:0000256" key="1">
    <source>
        <dbReference type="ARBA" id="ARBA00004115"/>
    </source>
</evidence>
<reference evidence="13" key="2">
    <citation type="submission" date="2025-09" db="UniProtKB">
        <authorList>
            <consortium name="Ensembl"/>
        </authorList>
    </citation>
    <scope>IDENTIFICATION</scope>
</reference>
<dbReference type="GO" id="GO:0005789">
    <property type="term" value="C:endoplasmic reticulum membrane"/>
    <property type="evidence" value="ECO:0007669"/>
    <property type="project" value="UniProtKB-SubCell"/>
</dbReference>
<dbReference type="InterPro" id="IPR009038">
    <property type="entry name" value="GOLD_dom"/>
</dbReference>
<accession>A0A3B4BHC9</accession>
<dbReference type="InterPro" id="IPR015720">
    <property type="entry name" value="Emp24-like"/>
</dbReference>
<protein>
    <recommendedName>
        <fullName evidence="12">GOLD domain-containing protein</fullName>
    </recommendedName>
</protein>
<dbReference type="GeneID" id="117371828"/>
<keyword evidence="4 11" id="KW-0732">Signal</keyword>
<evidence type="ECO:0000256" key="6">
    <source>
        <dbReference type="ARBA" id="ARBA00022989"/>
    </source>
</evidence>
<evidence type="ECO:0000256" key="3">
    <source>
        <dbReference type="ARBA" id="ARBA00022692"/>
    </source>
</evidence>
<feature type="coiled-coil region" evidence="9">
    <location>
        <begin position="140"/>
        <end position="167"/>
    </location>
</feature>
<dbReference type="STRING" id="409849.ENSPMGP00000028216"/>
<comment type="similarity">
    <text evidence="2 8">Belongs to the EMP24/GP25L family.</text>
</comment>
<evidence type="ECO:0000256" key="9">
    <source>
        <dbReference type="SAM" id="Coils"/>
    </source>
</evidence>
<evidence type="ECO:0000256" key="2">
    <source>
        <dbReference type="ARBA" id="ARBA00007104"/>
    </source>
</evidence>
<dbReference type="SMART" id="SM01190">
    <property type="entry name" value="EMP24_GP25L"/>
    <property type="match status" value="1"/>
</dbReference>
<reference evidence="13" key="1">
    <citation type="submission" date="2025-08" db="UniProtKB">
        <authorList>
            <consortium name="Ensembl"/>
        </authorList>
    </citation>
    <scope>IDENTIFICATION</scope>
</reference>
<organism evidence="13 14">
    <name type="scientific">Periophthalmus magnuspinnatus</name>
    <dbReference type="NCBI Taxonomy" id="409849"/>
    <lineage>
        <taxon>Eukaryota</taxon>
        <taxon>Metazoa</taxon>
        <taxon>Chordata</taxon>
        <taxon>Craniata</taxon>
        <taxon>Vertebrata</taxon>
        <taxon>Euteleostomi</taxon>
        <taxon>Actinopterygii</taxon>
        <taxon>Neopterygii</taxon>
        <taxon>Teleostei</taxon>
        <taxon>Neoteleostei</taxon>
        <taxon>Acanthomorphata</taxon>
        <taxon>Gobiaria</taxon>
        <taxon>Gobiiformes</taxon>
        <taxon>Gobioidei</taxon>
        <taxon>Gobiidae</taxon>
        <taxon>Oxudercinae</taxon>
        <taxon>Periophthalmus</taxon>
    </lineage>
</organism>
<dbReference type="CTD" id="146456"/>
<evidence type="ECO:0000313" key="14">
    <source>
        <dbReference type="Proteomes" id="UP000261520"/>
    </source>
</evidence>
<proteinExistence type="inferred from homology"/>
<evidence type="ECO:0000256" key="5">
    <source>
        <dbReference type="ARBA" id="ARBA00022824"/>
    </source>
</evidence>
<dbReference type="RefSeq" id="XP_033823394.1">
    <property type="nucleotide sequence ID" value="XM_033967503.2"/>
</dbReference>
<feature type="transmembrane region" description="Helical" evidence="10">
    <location>
        <begin position="209"/>
        <end position="232"/>
    </location>
</feature>
<dbReference type="Pfam" id="PF01105">
    <property type="entry name" value="EMP24_GP25L"/>
    <property type="match status" value="1"/>
</dbReference>
<dbReference type="OrthoDB" id="10037706at2759"/>
<keyword evidence="5" id="KW-0256">Endoplasmic reticulum</keyword>
<dbReference type="PROSITE" id="PS50866">
    <property type="entry name" value="GOLD"/>
    <property type="match status" value="1"/>
</dbReference>
<evidence type="ECO:0000313" key="13">
    <source>
        <dbReference type="Ensembl" id="ENSPMGP00000028216.1"/>
    </source>
</evidence>